<reference evidence="3" key="3">
    <citation type="submission" date="2025-08" db="UniProtKB">
        <authorList>
            <consortium name="Ensembl"/>
        </authorList>
    </citation>
    <scope>IDENTIFICATION</scope>
</reference>
<dbReference type="STRING" id="13735.ENSPSIP00000002746"/>
<evidence type="ECO:0000313" key="4">
    <source>
        <dbReference type="Proteomes" id="UP000007267"/>
    </source>
</evidence>
<dbReference type="GO" id="GO:0061179">
    <property type="term" value="P:negative regulation of insulin secretion involved in cellular response to glucose stimulus"/>
    <property type="evidence" value="ECO:0007669"/>
    <property type="project" value="Ensembl"/>
</dbReference>
<feature type="compositionally biased region" description="Polar residues" evidence="2">
    <location>
        <begin position="148"/>
        <end position="157"/>
    </location>
</feature>
<dbReference type="EMBL" id="AGCU01161494">
    <property type="status" value="NOT_ANNOTATED_CDS"/>
    <property type="molecule type" value="Genomic_DNA"/>
</dbReference>
<dbReference type="Ensembl" id="ENSPSIT00000002757.1">
    <property type="protein sequence ID" value="ENSPSIP00000002746.1"/>
    <property type="gene ID" value="ENSPSIG00000002674.1"/>
</dbReference>
<sequence length="168" mass="19576">MSGPWRFLRALRLRLLGPEKQHVGCDQFGNKYYKIPKHQTWAGQTIPEKRLVDVVNQEPYKYEVGNLPTEWEAWIRKRRKDPPTMEEILKNERYREEIKQKIQDASENDSLLQTRECKEGLVVEPVQTEIKGHASAPYYGKNEPSPDPSSTAKTFQPGSWIPPDSRNK</sequence>
<dbReference type="eggNOG" id="ENOG502S21I">
    <property type="taxonomic scope" value="Eukaryota"/>
</dbReference>
<dbReference type="RefSeq" id="XP_006134478.1">
    <property type="nucleotide sequence ID" value="XM_006134416.4"/>
</dbReference>
<evidence type="ECO:0000313" key="3">
    <source>
        <dbReference type="Ensembl" id="ENSPSIP00000002746.1"/>
    </source>
</evidence>
<dbReference type="GO" id="GO:0032981">
    <property type="term" value="P:mitochondrial respiratory chain complex I assembly"/>
    <property type="evidence" value="ECO:0007669"/>
    <property type="project" value="Ensembl"/>
</dbReference>
<dbReference type="AlphaFoldDB" id="K7F3Y6"/>
<dbReference type="KEGG" id="pss:102452776"/>
<dbReference type="PANTHER" id="PTHR32470">
    <property type="entry name" value="ADH DEHYDROGENASE [UBIQUINONE] 1 ALPHA SUBCOMPLEX ASSEMBLY FACTOR 2"/>
    <property type="match status" value="1"/>
</dbReference>
<dbReference type="EMBL" id="AGCU01161493">
    <property type="status" value="NOT_ANNOTATED_CDS"/>
    <property type="molecule type" value="Genomic_DNA"/>
</dbReference>
<dbReference type="PANTHER" id="PTHR32470:SF2">
    <property type="entry name" value="NADH DEHYDROGENASE [UBIQUINONE] 1 ALPHA SUBCOMPLEX ASSEMBLY FACTOR 2"/>
    <property type="match status" value="1"/>
</dbReference>
<comment type="similarity">
    <text evidence="1">Belongs to the complex I NDUFA12 subunit family.</text>
</comment>
<dbReference type="OrthoDB" id="10255576at2759"/>
<evidence type="ECO:0000256" key="1">
    <source>
        <dbReference type="ARBA" id="ARBA00007355"/>
    </source>
</evidence>
<dbReference type="GO" id="GO:0045271">
    <property type="term" value="C:respiratory chain complex I"/>
    <property type="evidence" value="ECO:0007669"/>
    <property type="project" value="InterPro"/>
</dbReference>
<reference evidence="3" key="4">
    <citation type="submission" date="2025-09" db="UniProtKB">
        <authorList>
            <consortium name="Ensembl"/>
        </authorList>
    </citation>
    <scope>IDENTIFICATION</scope>
</reference>
<dbReference type="CTD" id="91942"/>
<dbReference type="HOGENOM" id="CLU_138027_0_0_1"/>
<reference evidence="4" key="2">
    <citation type="journal article" date="2013" name="Nat. Genet.">
        <title>The draft genomes of soft-shell turtle and green sea turtle yield insights into the development and evolution of the turtle-specific body plan.</title>
        <authorList>
            <person name="Wang Z."/>
            <person name="Pascual-Anaya J."/>
            <person name="Zadissa A."/>
            <person name="Li W."/>
            <person name="Niimura Y."/>
            <person name="Huang Z."/>
            <person name="Li C."/>
            <person name="White S."/>
            <person name="Xiong Z."/>
            <person name="Fang D."/>
            <person name="Wang B."/>
            <person name="Ming Y."/>
            <person name="Chen Y."/>
            <person name="Zheng Y."/>
            <person name="Kuraku S."/>
            <person name="Pignatelli M."/>
            <person name="Herrero J."/>
            <person name="Beal K."/>
            <person name="Nozawa M."/>
            <person name="Li Q."/>
            <person name="Wang J."/>
            <person name="Zhang H."/>
            <person name="Yu L."/>
            <person name="Shigenobu S."/>
            <person name="Wang J."/>
            <person name="Liu J."/>
            <person name="Flicek P."/>
            <person name="Searle S."/>
            <person name="Wang J."/>
            <person name="Kuratani S."/>
            <person name="Yin Y."/>
            <person name="Aken B."/>
            <person name="Zhang G."/>
            <person name="Irie N."/>
        </authorList>
    </citation>
    <scope>NUCLEOTIDE SEQUENCE [LARGE SCALE GENOMIC DNA]</scope>
    <source>
        <strain evidence="4">Daiwa-1</strain>
    </source>
</reference>
<organism evidence="3 4">
    <name type="scientific">Pelodiscus sinensis</name>
    <name type="common">Chinese softshell turtle</name>
    <name type="synonym">Trionyx sinensis</name>
    <dbReference type="NCBI Taxonomy" id="13735"/>
    <lineage>
        <taxon>Eukaryota</taxon>
        <taxon>Metazoa</taxon>
        <taxon>Chordata</taxon>
        <taxon>Craniata</taxon>
        <taxon>Vertebrata</taxon>
        <taxon>Euteleostomi</taxon>
        <taxon>Archelosauria</taxon>
        <taxon>Testudinata</taxon>
        <taxon>Testudines</taxon>
        <taxon>Cryptodira</taxon>
        <taxon>Trionychia</taxon>
        <taxon>Trionychidae</taxon>
        <taxon>Pelodiscus</taxon>
    </lineage>
</organism>
<feature type="region of interest" description="Disordered" evidence="2">
    <location>
        <begin position="131"/>
        <end position="168"/>
    </location>
</feature>
<evidence type="ECO:0000256" key="2">
    <source>
        <dbReference type="SAM" id="MobiDB-lite"/>
    </source>
</evidence>
<keyword evidence="4" id="KW-1185">Reference proteome</keyword>
<reference evidence="4" key="1">
    <citation type="submission" date="2011-10" db="EMBL/GenBank/DDBJ databases">
        <authorList>
            <consortium name="Soft-shell Turtle Genome Consortium"/>
        </authorList>
    </citation>
    <scope>NUCLEOTIDE SEQUENCE [LARGE SCALE GENOMIC DNA]</scope>
    <source>
        <strain evidence="4">Daiwa-1</strain>
    </source>
</reference>
<dbReference type="EMBL" id="AGCU01161495">
    <property type="status" value="NOT_ANNOTATED_CDS"/>
    <property type="molecule type" value="Genomic_DNA"/>
</dbReference>
<dbReference type="EMBL" id="AGCU01161497">
    <property type="status" value="NOT_ANNOTATED_CDS"/>
    <property type="molecule type" value="Genomic_DNA"/>
</dbReference>
<dbReference type="EMBL" id="AGCU01161490">
    <property type="status" value="NOT_ANNOTATED_CDS"/>
    <property type="molecule type" value="Genomic_DNA"/>
</dbReference>
<dbReference type="EMBL" id="AGCU01161491">
    <property type="status" value="NOT_ANNOTATED_CDS"/>
    <property type="molecule type" value="Genomic_DNA"/>
</dbReference>
<dbReference type="GO" id="GO:0044877">
    <property type="term" value="F:protein-containing complex binding"/>
    <property type="evidence" value="ECO:0007669"/>
    <property type="project" value="Ensembl"/>
</dbReference>
<protein>
    <submittedName>
        <fullName evidence="3">NADH:ubiquinone oxidoreductase complex assembly factor 2</fullName>
    </submittedName>
</protein>
<dbReference type="GeneTree" id="ENSGT00390000002743"/>
<dbReference type="EMBL" id="AGCU01161496">
    <property type="status" value="NOT_ANNOTATED_CDS"/>
    <property type="molecule type" value="Genomic_DNA"/>
</dbReference>
<dbReference type="GO" id="GO:0005739">
    <property type="term" value="C:mitochondrion"/>
    <property type="evidence" value="ECO:0007669"/>
    <property type="project" value="Ensembl"/>
</dbReference>
<dbReference type="InterPro" id="IPR007763">
    <property type="entry name" value="NDUFA12"/>
</dbReference>
<dbReference type="OMA" id="HKTWAGQ"/>
<dbReference type="GeneID" id="102452776"/>
<dbReference type="EMBL" id="AGCU01161492">
    <property type="status" value="NOT_ANNOTATED_CDS"/>
    <property type="molecule type" value="Genomic_DNA"/>
</dbReference>
<dbReference type="Pfam" id="PF05071">
    <property type="entry name" value="NDUFA12"/>
    <property type="match status" value="1"/>
</dbReference>
<dbReference type="Proteomes" id="UP000007267">
    <property type="component" value="Unassembled WGS sequence"/>
</dbReference>
<dbReference type="InterPro" id="IPR052618">
    <property type="entry name" value="ComplexI_NDUFA12"/>
</dbReference>
<proteinExistence type="inferred from homology"/>
<dbReference type="GO" id="GO:0060271">
    <property type="term" value="P:cilium assembly"/>
    <property type="evidence" value="ECO:0007669"/>
    <property type="project" value="Ensembl"/>
</dbReference>
<accession>K7F3Y6</accession>
<gene>
    <name evidence="3" type="primary">NDUFAF2</name>
</gene>
<name>K7F3Y6_PELSI</name>